<dbReference type="Pfam" id="PF08478">
    <property type="entry name" value="POTRA_1"/>
    <property type="match status" value="1"/>
</dbReference>
<keyword evidence="6" id="KW-0472">Membrane</keyword>
<keyword evidence="2" id="KW-0132">Cell division</keyword>
<evidence type="ECO:0000259" key="7">
    <source>
        <dbReference type="Pfam" id="PF08478"/>
    </source>
</evidence>
<dbReference type="PANTHER" id="PTHR35851:SF1">
    <property type="entry name" value="CELL DIVISION PROTEIN FTSQ"/>
    <property type="match status" value="1"/>
</dbReference>
<dbReference type="EMBL" id="VUMO01000001">
    <property type="protein sequence ID" value="MSS19035.1"/>
    <property type="molecule type" value="Genomic_DNA"/>
</dbReference>
<keyword evidence="5" id="KW-0131">Cell cycle</keyword>
<dbReference type="Proteomes" id="UP000461754">
    <property type="component" value="Unassembled WGS sequence"/>
</dbReference>
<dbReference type="InterPro" id="IPR026579">
    <property type="entry name" value="FtsQ"/>
</dbReference>
<evidence type="ECO:0000256" key="4">
    <source>
        <dbReference type="ARBA" id="ARBA00022989"/>
    </source>
</evidence>
<evidence type="ECO:0000256" key="2">
    <source>
        <dbReference type="ARBA" id="ARBA00022618"/>
    </source>
</evidence>
<dbReference type="InterPro" id="IPR013685">
    <property type="entry name" value="POTRA_FtsQ_type"/>
</dbReference>
<evidence type="ECO:0000256" key="5">
    <source>
        <dbReference type="ARBA" id="ARBA00023306"/>
    </source>
</evidence>
<accession>A0A7X2NEC4</accession>
<evidence type="ECO:0000313" key="9">
    <source>
        <dbReference type="Proteomes" id="UP000461754"/>
    </source>
</evidence>
<feature type="domain" description="POTRA" evidence="7">
    <location>
        <begin position="64"/>
        <end position="128"/>
    </location>
</feature>
<evidence type="ECO:0000313" key="8">
    <source>
        <dbReference type="EMBL" id="MSS19035.1"/>
    </source>
</evidence>
<comment type="caution">
    <text evidence="8">The sequence shown here is derived from an EMBL/GenBank/DDBJ whole genome shotgun (WGS) entry which is preliminary data.</text>
</comment>
<name>A0A7X2NEC4_9FIRM</name>
<keyword evidence="4 6" id="KW-1133">Transmembrane helix</keyword>
<reference evidence="8 9" key="1">
    <citation type="submission" date="2019-08" db="EMBL/GenBank/DDBJ databases">
        <title>In-depth cultivation of the pig gut microbiome towards novel bacterial diversity and tailored functional studies.</title>
        <authorList>
            <person name="Wylensek D."/>
            <person name="Hitch T.C.A."/>
            <person name="Clavel T."/>
        </authorList>
    </citation>
    <scope>NUCLEOTIDE SEQUENCE [LARGE SCALE GENOMIC DNA]</scope>
    <source>
        <strain evidence="8 9">RF-744-FAT-4</strain>
    </source>
</reference>
<dbReference type="AlphaFoldDB" id="A0A7X2NEC4"/>
<keyword evidence="9" id="KW-1185">Reference proteome</keyword>
<sequence>MNKLYNEEEKCVKDEKKNLKISKTLKRRKRRRLARRIAAILIVAAILCVGGFYLSRVLTDARLKVKQIEVTGNPSADTHLLDQVTGSLIGQNILTVDMNSLSNQAKKTLQTDQISVYKKWPDTLIIKVGQVEALGAVMAGNRVIYIDQKARVVNRADYLTNVNLPIISGIKGVDMLQKGGRLSSSSREKLIDALDILSDLQDKGLLDRISEIHWTKYNTYRIITKNNSVFEVSGIDNFKKNEKYIETFLIENRSNVEVDLQIDHQAILKNRS</sequence>
<dbReference type="GO" id="GO:0090529">
    <property type="term" value="P:cell septum assembly"/>
    <property type="evidence" value="ECO:0007669"/>
    <property type="project" value="InterPro"/>
</dbReference>
<keyword evidence="3 6" id="KW-0812">Transmembrane</keyword>
<organism evidence="8 9">
    <name type="scientific">Pseudoramibacter porci</name>
    <dbReference type="NCBI Taxonomy" id="2606631"/>
    <lineage>
        <taxon>Bacteria</taxon>
        <taxon>Bacillati</taxon>
        <taxon>Bacillota</taxon>
        <taxon>Clostridia</taxon>
        <taxon>Eubacteriales</taxon>
        <taxon>Eubacteriaceae</taxon>
        <taxon>Pseudoramibacter</taxon>
    </lineage>
</organism>
<dbReference type="PANTHER" id="PTHR35851">
    <property type="entry name" value="CELL DIVISION PROTEIN FTSQ"/>
    <property type="match status" value="1"/>
</dbReference>
<feature type="transmembrane region" description="Helical" evidence="6">
    <location>
        <begin position="33"/>
        <end position="54"/>
    </location>
</feature>
<protein>
    <submittedName>
        <fullName evidence="8">FtsQ-type POTRA domain-containing protein</fullName>
    </submittedName>
</protein>
<proteinExistence type="predicted"/>
<gene>
    <name evidence="8" type="ORF">FYJ52_01210</name>
</gene>
<evidence type="ECO:0000256" key="6">
    <source>
        <dbReference type="SAM" id="Phobius"/>
    </source>
</evidence>
<dbReference type="Gene3D" id="3.10.20.310">
    <property type="entry name" value="membrane protein fhac"/>
    <property type="match status" value="1"/>
</dbReference>
<keyword evidence="1" id="KW-1003">Cell membrane</keyword>
<evidence type="ECO:0000256" key="1">
    <source>
        <dbReference type="ARBA" id="ARBA00022475"/>
    </source>
</evidence>
<evidence type="ECO:0000256" key="3">
    <source>
        <dbReference type="ARBA" id="ARBA00022692"/>
    </source>
</evidence>